<feature type="chain" id="PRO_5041215190" evidence="1">
    <location>
        <begin position="21"/>
        <end position="106"/>
    </location>
</feature>
<dbReference type="Gene3D" id="2.60.120.740">
    <property type="match status" value="1"/>
</dbReference>
<organism evidence="2 3">
    <name type="scientific">Mesorhabditis spiculigera</name>
    <dbReference type="NCBI Taxonomy" id="96644"/>
    <lineage>
        <taxon>Eukaryota</taxon>
        <taxon>Metazoa</taxon>
        <taxon>Ecdysozoa</taxon>
        <taxon>Nematoda</taxon>
        <taxon>Chromadorea</taxon>
        <taxon>Rhabditida</taxon>
        <taxon>Rhabditina</taxon>
        <taxon>Rhabditomorpha</taxon>
        <taxon>Rhabditoidea</taxon>
        <taxon>Rhabditidae</taxon>
        <taxon>Mesorhabditinae</taxon>
        <taxon>Mesorhabditis</taxon>
    </lineage>
</organism>
<gene>
    <name evidence="2" type="ORF">MSPICULIGERA_LOCUS15895</name>
</gene>
<sequence>MRAAVFGQLILLLLFQSSDGKRVEDVLYEEILWSSLASNRVQACDGERVTLHCPRHTHIHVDTGFYGRVVPPSELCPNRQPASGASSPFAPALGCDVIHAKSVRLY</sequence>
<evidence type="ECO:0000313" key="3">
    <source>
        <dbReference type="Proteomes" id="UP001177023"/>
    </source>
</evidence>
<keyword evidence="1" id="KW-0732">Signal</keyword>
<name>A0AA36CYW0_9BILA</name>
<dbReference type="AlphaFoldDB" id="A0AA36CYW0"/>
<accession>A0AA36CYW0</accession>
<reference evidence="2" key="1">
    <citation type="submission" date="2023-06" db="EMBL/GenBank/DDBJ databases">
        <authorList>
            <person name="Delattre M."/>
        </authorList>
    </citation>
    <scope>NUCLEOTIDE SEQUENCE</scope>
    <source>
        <strain evidence="2">AF72</strain>
    </source>
</reference>
<feature type="non-terminal residue" evidence="2">
    <location>
        <position position="1"/>
    </location>
</feature>
<proteinExistence type="predicted"/>
<comment type="caution">
    <text evidence="2">The sequence shown here is derived from an EMBL/GenBank/DDBJ whole genome shotgun (WGS) entry which is preliminary data.</text>
</comment>
<evidence type="ECO:0000256" key="1">
    <source>
        <dbReference type="SAM" id="SignalP"/>
    </source>
</evidence>
<evidence type="ECO:0000313" key="2">
    <source>
        <dbReference type="EMBL" id="CAJ0577625.1"/>
    </source>
</evidence>
<keyword evidence="3" id="KW-1185">Reference proteome</keyword>
<feature type="signal peptide" evidence="1">
    <location>
        <begin position="1"/>
        <end position="20"/>
    </location>
</feature>
<protein>
    <submittedName>
        <fullName evidence="2">Uncharacterized protein</fullName>
    </submittedName>
</protein>
<dbReference type="InterPro" id="IPR043159">
    <property type="entry name" value="Lectin_gal-bd_sf"/>
</dbReference>
<dbReference type="EMBL" id="CATQJA010002651">
    <property type="protein sequence ID" value="CAJ0577625.1"/>
    <property type="molecule type" value="Genomic_DNA"/>
</dbReference>
<dbReference type="Proteomes" id="UP001177023">
    <property type="component" value="Unassembled WGS sequence"/>
</dbReference>